<evidence type="ECO:0000313" key="4">
    <source>
        <dbReference type="Proteomes" id="UP000178082"/>
    </source>
</evidence>
<dbReference type="Proteomes" id="UP000178082">
    <property type="component" value="Unassembled WGS sequence"/>
</dbReference>
<dbReference type="NCBIfam" id="TIGR00696">
    <property type="entry name" value="wecG_tagA_cpsF"/>
    <property type="match status" value="1"/>
</dbReference>
<proteinExistence type="predicted"/>
<dbReference type="CDD" id="cd06533">
    <property type="entry name" value="Glyco_transf_WecG_TagA"/>
    <property type="match status" value="1"/>
</dbReference>
<keyword evidence="2" id="KW-0808">Transferase</keyword>
<sequence>MEESLSLIQGSIENKTPSTLFHLSVDCVCIASSDKELDGIYRKSTLVLPDGMLLVWTSRLLGTPLKEKISGPDLLPKICEMSAKKDYRIFLLGGREGVAEKAARVLQNRYKGLKIAGYSHGYFNKEGAENSRVIETIRDKKPDILVVAFGTPLQEKWIFNNLDSFNLPLCCIGVGAAIDFISGNIQRAPEWMQKNGLEWLFRLVSEPGRLWKRYLVKDMKFFYLILRHIIDKKKIYL</sequence>
<dbReference type="STRING" id="1817883.A3G31_11675"/>
<accession>A0A1F7SFN3</accession>
<evidence type="ECO:0000256" key="2">
    <source>
        <dbReference type="ARBA" id="ARBA00022679"/>
    </source>
</evidence>
<evidence type="ECO:0000313" key="3">
    <source>
        <dbReference type="EMBL" id="OGL52616.1"/>
    </source>
</evidence>
<protein>
    <recommendedName>
        <fullName evidence="5">Glycosyltransferase</fullName>
    </recommendedName>
</protein>
<reference evidence="3 4" key="1">
    <citation type="journal article" date="2016" name="Nat. Commun.">
        <title>Thousands of microbial genomes shed light on interconnected biogeochemical processes in an aquifer system.</title>
        <authorList>
            <person name="Anantharaman K."/>
            <person name="Brown C.T."/>
            <person name="Hug L.A."/>
            <person name="Sharon I."/>
            <person name="Castelle C.J."/>
            <person name="Probst A.J."/>
            <person name="Thomas B.C."/>
            <person name="Singh A."/>
            <person name="Wilkins M.J."/>
            <person name="Karaoz U."/>
            <person name="Brodie E.L."/>
            <person name="Williams K.H."/>
            <person name="Hubbard S.S."/>
            <person name="Banfield J.F."/>
        </authorList>
    </citation>
    <scope>NUCLEOTIDE SEQUENCE [LARGE SCALE GENOMIC DNA]</scope>
</reference>
<dbReference type="PANTHER" id="PTHR34136">
    <property type="match status" value="1"/>
</dbReference>
<organism evidence="3 4">
    <name type="scientific">Candidatus Schekmanbacteria bacterium RIFCSPLOWO2_12_FULL_38_15</name>
    <dbReference type="NCBI Taxonomy" id="1817883"/>
    <lineage>
        <taxon>Bacteria</taxon>
        <taxon>Candidatus Schekmaniibacteriota</taxon>
    </lineage>
</organism>
<evidence type="ECO:0008006" key="5">
    <source>
        <dbReference type="Google" id="ProtNLM"/>
    </source>
</evidence>
<dbReference type="InterPro" id="IPR004629">
    <property type="entry name" value="WecG_TagA_CpsF"/>
</dbReference>
<dbReference type="AlphaFoldDB" id="A0A1F7SFN3"/>
<evidence type="ECO:0000256" key="1">
    <source>
        <dbReference type="ARBA" id="ARBA00022676"/>
    </source>
</evidence>
<gene>
    <name evidence="3" type="ORF">A3G31_11675</name>
</gene>
<dbReference type="GO" id="GO:0016758">
    <property type="term" value="F:hexosyltransferase activity"/>
    <property type="evidence" value="ECO:0007669"/>
    <property type="project" value="TreeGrafter"/>
</dbReference>
<dbReference type="EMBL" id="MGDI01000031">
    <property type="protein sequence ID" value="OGL52616.1"/>
    <property type="molecule type" value="Genomic_DNA"/>
</dbReference>
<comment type="caution">
    <text evidence="3">The sequence shown here is derived from an EMBL/GenBank/DDBJ whole genome shotgun (WGS) entry which is preliminary data.</text>
</comment>
<dbReference type="Pfam" id="PF03808">
    <property type="entry name" value="Glyco_tran_WecG"/>
    <property type="match status" value="1"/>
</dbReference>
<keyword evidence="1" id="KW-0328">Glycosyltransferase</keyword>
<name>A0A1F7SFN3_9BACT</name>
<dbReference type="PANTHER" id="PTHR34136:SF1">
    <property type="entry name" value="UDP-N-ACETYL-D-MANNOSAMINURONIC ACID TRANSFERASE"/>
    <property type="match status" value="1"/>
</dbReference>